<dbReference type="Pfam" id="PF09425">
    <property type="entry name" value="Jas_motif"/>
    <property type="match status" value="1"/>
</dbReference>
<proteinExistence type="predicted"/>
<feature type="region of interest" description="Disordered" evidence="1">
    <location>
        <begin position="1"/>
        <end position="75"/>
    </location>
</feature>
<dbReference type="EnsemblPlants" id="OB07G12540.1">
    <property type="protein sequence ID" value="OB07G12540.1"/>
    <property type="gene ID" value="OB07G12540"/>
</dbReference>
<organism evidence="2">
    <name type="scientific">Oryza brachyantha</name>
    <name type="common">malo sina</name>
    <dbReference type="NCBI Taxonomy" id="4533"/>
    <lineage>
        <taxon>Eukaryota</taxon>
        <taxon>Viridiplantae</taxon>
        <taxon>Streptophyta</taxon>
        <taxon>Embryophyta</taxon>
        <taxon>Tracheophyta</taxon>
        <taxon>Spermatophyta</taxon>
        <taxon>Magnoliopsida</taxon>
        <taxon>Liliopsida</taxon>
        <taxon>Poales</taxon>
        <taxon>Poaceae</taxon>
        <taxon>BOP clade</taxon>
        <taxon>Oryzoideae</taxon>
        <taxon>Oryzeae</taxon>
        <taxon>Oryzinae</taxon>
        <taxon>Oryza</taxon>
    </lineage>
</organism>
<dbReference type="InterPro" id="IPR018467">
    <property type="entry name" value="CCT_CS"/>
</dbReference>
<evidence type="ECO:0000256" key="1">
    <source>
        <dbReference type="SAM" id="MobiDB-lite"/>
    </source>
</evidence>
<dbReference type="STRING" id="4533.J3MIM2"/>
<evidence type="ECO:0000313" key="3">
    <source>
        <dbReference type="Proteomes" id="UP000006038"/>
    </source>
</evidence>
<dbReference type="HOGENOM" id="CLU_2076731_0_0_1"/>
<protein>
    <submittedName>
        <fullName evidence="2">Uncharacterized protein</fullName>
    </submittedName>
</protein>
<reference evidence="2" key="1">
    <citation type="journal article" date="2013" name="Nat. Commun.">
        <title>Whole-genome sequencing of Oryza brachyantha reveals mechanisms underlying Oryza genome evolution.</title>
        <authorList>
            <person name="Chen J."/>
            <person name="Huang Q."/>
            <person name="Gao D."/>
            <person name="Wang J."/>
            <person name="Lang Y."/>
            <person name="Liu T."/>
            <person name="Li B."/>
            <person name="Bai Z."/>
            <person name="Luis Goicoechea J."/>
            <person name="Liang C."/>
            <person name="Chen C."/>
            <person name="Zhang W."/>
            <person name="Sun S."/>
            <person name="Liao Y."/>
            <person name="Zhang X."/>
            <person name="Yang L."/>
            <person name="Song C."/>
            <person name="Wang M."/>
            <person name="Shi J."/>
            <person name="Liu G."/>
            <person name="Liu J."/>
            <person name="Zhou H."/>
            <person name="Zhou W."/>
            <person name="Yu Q."/>
            <person name="An N."/>
            <person name="Chen Y."/>
            <person name="Cai Q."/>
            <person name="Wang B."/>
            <person name="Liu B."/>
            <person name="Min J."/>
            <person name="Huang Y."/>
            <person name="Wu H."/>
            <person name="Li Z."/>
            <person name="Zhang Y."/>
            <person name="Yin Y."/>
            <person name="Song W."/>
            <person name="Jiang J."/>
            <person name="Jackson S.A."/>
            <person name="Wing R.A."/>
            <person name="Wang J."/>
            <person name="Chen M."/>
        </authorList>
    </citation>
    <scope>NUCLEOTIDE SEQUENCE [LARGE SCALE GENOMIC DNA]</scope>
    <source>
        <strain evidence="2">cv. IRGC 101232</strain>
    </source>
</reference>
<feature type="region of interest" description="Disordered" evidence="1">
    <location>
        <begin position="96"/>
        <end position="118"/>
    </location>
</feature>
<name>J3MIM2_ORYBR</name>
<evidence type="ECO:0000313" key="2">
    <source>
        <dbReference type="EnsemblPlants" id="OB07G12540.1"/>
    </source>
</evidence>
<dbReference type="Proteomes" id="UP000006038">
    <property type="component" value="Chromosome 7"/>
</dbReference>
<feature type="compositionally biased region" description="Polar residues" evidence="1">
    <location>
        <begin position="40"/>
        <end position="52"/>
    </location>
</feature>
<accession>J3MIM2</accession>
<sequence length="118" mass="12807">MSDYSQARTIISMANQGNVTDQQQRQVVREDHDHHCHQADSGSASTAAQQLNPAVAAVADDRHVPPPAVAPPPRQDHLEAAASGLSMKRSLQRFLEKRKARAAAAAPLYPGERPVARR</sequence>
<feature type="compositionally biased region" description="Polar residues" evidence="1">
    <location>
        <begin position="1"/>
        <end position="26"/>
    </location>
</feature>
<dbReference type="AlphaFoldDB" id="J3MIM2"/>
<keyword evidence="3" id="KW-1185">Reference proteome</keyword>
<reference evidence="2" key="2">
    <citation type="submission" date="2013-04" db="UniProtKB">
        <authorList>
            <consortium name="EnsemblPlants"/>
        </authorList>
    </citation>
    <scope>IDENTIFICATION</scope>
</reference>
<feature type="compositionally biased region" description="Basic and acidic residues" evidence="1">
    <location>
        <begin position="27"/>
        <end position="38"/>
    </location>
</feature>
<dbReference type="Gramene" id="OB07G12540.1">
    <property type="protein sequence ID" value="OB07G12540.1"/>
    <property type="gene ID" value="OB07G12540"/>
</dbReference>